<proteinExistence type="inferred from homology"/>
<evidence type="ECO:0000256" key="5">
    <source>
        <dbReference type="ARBA" id="ARBA00044877"/>
    </source>
</evidence>
<dbReference type="InterPro" id="IPR003168">
    <property type="entry name" value="Nitrile_hydratase_bsu"/>
</dbReference>
<dbReference type="Proteomes" id="UP000193040">
    <property type="component" value="Unassembled WGS sequence"/>
</dbReference>
<evidence type="ECO:0000256" key="1">
    <source>
        <dbReference type="ARBA" id="ARBA00004042"/>
    </source>
</evidence>
<sequence>MKLQHYIGGLEGLPEPLNLEKRVFVENWEKRVFGIHVAMMALSKHLGSALPQYPIAEVPTTFDDKWTWADLRTSAEAMDPVDYFKFRYYEKWLGGVTQFLVDKGYLTADELAARVGTLPSGQRTETCAAAEAIDAQVLAYLRMGDSPRRGIAHPKFAVGDAVRIADMPAGAHTRLPGFLRGRVGTVTRIFEGDYAYFEDTEDGIGAPMPNYLVAFTPTELWGCGAEDGRQTVYAELFEAYLKGLE</sequence>
<keyword evidence="9" id="KW-1185">Reference proteome</keyword>
<comment type="catalytic activity">
    <reaction evidence="5">
        <text>an aliphatic primary amide = an aliphatic nitrile + H2O</text>
        <dbReference type="Rhea" id="RHEA:12673"/>
        <dbReference type="ChEBI" id="CHEBI:15377"/>
        <dbReference type="ChEBI" id="CHEBI:65285"/>
        <dbReference type="ChEBI" id="CHEBI:80291"/>
        <dbReference type="EC" id="4.2.1.84"/>
    </reaction>
</comment>
<evidence type="ECO:0000259" key="7">
    <source>
        <dbReference type="Pfam" id="PF21006"/>
    </source>
</evidence>
<dbReference type="InterPro" id="IPR049054">
    <property type="entry name" value="CN_hydtase_beta-like_N"/>
</dbReference>
<organism evidence="8 9">
    <name type="scientific">Mycobacterium simiae</name>
    <name type="common">Mycobacterium habana</name>
    <dbReference type="NCBI Taxonomy" id="1784"/>
    <lineage>
        <taxon>Bacteria</taxon>
        <taxon>Bacillati</taxon>
        <taxon>Actinomycetota</taxon>
        <taxon>Actinomycetes</taxon>
        <taxon>Mycobacteriales</taxon>
        <taxon>Mycobacteriaceae</taxon>
        <taxon>Mycobacterium</taxon>
        <taxon>Mycobacterium simiae complex</taxon>
    </lineage>
</organism>
<gene>
    <name evidence="8" type="ORF">B5M45_01175</name>
</gene>
<dbReference type="InterPro" id="IPR024690">
    <property type="entry name" value="CN_hydtase_beta_dom_C"/>
</dbReference>
<comment type="caution">
    <text evidence="8">The sequence shown here is derived from an EMBL/GenBank/DDBJ whole genome shotgun (WGS) entry which is preliminary data.</text>
</comment>
<dbReference type="Pfam" id="PF02211">
    <property type="entry name" value="NHase_beta_C"/>
    <property type="match status" value="1"/>
</dbReference>
<dbReference type="EC" id="4.2.1.84" evidence="3"/>
<dbReference type="SUPFAM" id="SSF50090">
    <property type="entry name" value="Electron transport accessory proteins"/>
    <property type="match status" value="1"/>
</dbReference>
<accession>A0A1X0YHV1</accession>
<dbReference type="EMBL" id="MZZM01000001">
    <property type="protein sequence ID" value="ORJ64896.1"/>
    <property type="molecule type" value="Genomic_DNA"/>
</dbReference>
<dbReference type="Pfam" id="PF21006">
    <property type="entry name" value="NHase_beta_N"/>
    <property type="match status" value="1"/>
</dbReference>
<evidence type="ECO:0000256" key="4">
    <source>
        <dbReference type="ARBA" id="ARBA00023239"/>
    </source>
</evidence>
<dbReference type="GO" id="GO:0046914">
    <property type="term" value="F:transition metal ion binding"/>
    <property type="evidence" value="ECO:0007669"/>
    <property type="project" value="InterPro"/>
</dbReference>
<dbReference type="InterPro" id="IPR008990">
    <property type="entry name" value="Elect_transpt_acc-like_dom_sf"/>
</dbReference>
<evidence type="ECO:0000259" key="6">
    <source>
        <dbReference type="Pfam" id="PF02211"/>
    </source>
</evidence>
<name>A0A1X0YHV1_MYCSI</name>
<feature type="domain" description="Nitrile hydratase beta subunit-like N-terminal" evidence="7">
    <location>
        <begin position="1"/>
        <end position="119"/>
    </location>
</feature>
<evidence type="ECO:0000313" key="9">
    <source>
        <dbReference type="Proteomes" id="UP000193040"/>
    </source>
</evidence>
<dbReference type="STRING" id="1784.VC42_03675"/>
<feature type="domain" description="Nitrile hydratase beta subunit" evidence="6">
    <location>
        <begin position="150"/>
        <end position="242"/>
    </location>
</feature>
<dbReference type="Gene3D" id="2.30.30.50">
    <property type="match status" value="1"/>
</dbReference>
<keyword evidence="4" id="KW-0456">Lyase</keyword>
<comment type="function">
    <text evidence="1">NHase catalyzes the hydration of various nitrile compounds to the corresponding amides.</text>
</comment>
<dbReference type="RefSeq" id="WP_084946897.1">
    <property type="nucleotide sequence ID" value="NZ_MZZM01000001.1"/>
</dbReference>
<dbReference type="AlphaFoldDB" id="A0A1X0YHV1"/>
<evidence type="ECO:0000256" key="2">
    <source>
        <dbReference type="ARBA" id="ARBA00009098"/>
    </source>
</evidence>
<reference evidence="8 9" key="1">
    <citation type="submission" date="2017-03" db="EMBL/GenBank/DDBJ databases">
        <title>Genomic insights into Mycobacterium simiae human colonization.</title>
        <authorList>
            <person name="Steffani J.L."/>
            <person name="Brunck M.E."/>
            <person name="Cruz E."/>
            <person name="Montiel R."/>
            <person name="Barona F."/>
        </authorList>
    </citation>
    <scope>NUCLEOTIDE SEQUENCE [LARGE SCALE GENOMIC DNA]</scope>
    <source>
        <strain evidence="8 9">MsiGto</strain>
    </source>
</reference>
<evidence type="ECO:0000256" key="3">
    <source>
        <dbReference type="ARBA" id="ARBA00013079"/>
    </source>
</evidence>
<protein>
    <recommendedName>
        <fullName evidence="3">nitrile hydratase</fullName>
        <ecNumber evidence="3">4.2.1.84</ecNumber>
    </recommendedName>
</protein>
<dbReference type="GO" id="GO:0018822">
    <property type="term" value="F:nitrile hydratase activity"/>
    <property type="evidence" value="ECO:0007669"/>
    <property type="project" value="UniProtKB-EC"/>
</dbReference>
<comment type="similarity">
    <text evidence="2">Belongs to the nitrile hydratase subunit beta family.</text>
</comment>
<dbReference type="NCBIfam" id="TIGR03888">
    <property type="entry name" value="nitrile_beta"/>
    <property type="match status" value="1"/>
</dbReference>
<dbReference type="Gene3D" id="1.10.472.20">
    <property type="entry name" value="Nitrile hydratase, beta subunit"/>
    <property type="match status" value="1"/>
</dbReference>
<dbReference type="InterPro" id="IPR042262">
    <property type="entry name" value="CN_hydtase_beta_C"/>
</dbReference>
<evidence type="ECO:0000313" key="8">
    <source>
        <dbReference type="EMBL" id="ORJ64896.1"/>
    </source>
</evidence>